<sequence>MAEYAVYDAPEVPSYEDRSDSAVVVPEIAIDRLARVRHATRICWWLSIDKSLAFRFARERGDIAQGFGSDLDIHGLSRLSARMRSARPRRGLIQSSIHLAQSQYAWAYLFATHNVLPRLVSDYIRPERTGSDPPIAPEDRGPTIAFNPLKGHALTSRVMKASPPAITWIPLEKMSPAGVGDALARSAVYLDLGQQPGRDRLPREAALRFAVSIVAQRGAGAFVEDTPIPSQHRVDPRRPDFLESTLSLIEDVFGAPRAHVDLQGPYREWVRTGQSVFVSEVKCAFFD</sequence>
<dbReference type="AlphaFoldDB" id="A0A7Y2M184"/>
<comment type="caution">
    <text evidence="1">The sequence shown here is derived from an EMBL/GenBank/DDBJ whole genome shotgun (WGS) entry which is preliminary data.</text>
</comment>
<accession>A0A7Y2M184</accession>
<reference evidence="1 2" key="1">
    <citation type="submission" date="2020-05" db="EMBL/GenBank/DDBJ databases">
        <title>MicrobeNet Type strains.</title>
        <authorList>
            <person name="Nicholson A.C."/>
        </authorList>
    </citation>
    <scope>NUCLEOTIDE SEQUENCE [LARGE SCALE GENOMIC DNA]</scope>
    <source>
        <strain evidence="1 2">JCM 14282</strain>
    </source>
</reference>
<protein>
    <submittedName>
        <fullName evidence="1">Uncharacterized protein</fullName>
    </submittedName>
</protein>
<evidence type="ECO:0000313" key="1">
    <source>
        <dbReference type="EMBL" id="NNH04307.1"/>
    </source>
</evidence>
<proteinExistence type="predicted"/>
<gene>
    <name evidence="1" type="ORF">HLA99_10645</name>
</gene>
<dbReference type="RefSeq" id="WP_167038538.1">
    <property type="nucleotide sequence ID" value="NZ_BAAANA010000001.1"/>
</dbReference>
<keyword evidence="2" id="KW-1185">Reference proteome</keyword>
<dbReference type="EMBL" id="JABEMB010000014">
    <property type="protein sequence ID" value="NNH04307.1"/>
    <property type="molecule type" value="Genomic_DNA"/>
</dbReference>
<evidence type="ECO:0000313" key="2">
    <source>
        <dbReference type="Proteomes" id="UP000543598"/>
    </source>
</evidence>
<organism evidence="1 2">
    <name type="scientific">Microbacterium ulmi</name>
    <dbReference type="NCBI Taxonomy" id="179095"/>
    <lineage>
        <taxon>Bacteria</taxon>
        <taxon>Bacillati</taxon>
        <taxon>Actinomycetota</taxon>
        <taxon>Actinomycetes</taxon>
        <taxon>Micrococcales</taxon>
        <taxon>Microbacteriaceae</taxon>
        <taxon>Microbacterium</taxon>
    </lineage>
</organism>
<dbReference type="Proteomes" id="UP000543598">
    <property type="component" value="Unassembled WGS sequence"/>
</dbReference>
<name>A0A7Y2M184_9MICO</name>